<name>A0A2T9YVG9_9FUNG</name>
<comment type="caution">
    <text evidence="1">The sequence shown here is derived from an EMBL/GenBank/DDBJ whole genome shotgun (WGS) entry which is preliminary data.</text>
</comment>
<proteinExistence type="predicted"/>
<gene>
    <name evidence="1" type="ORF">BB561_001254</name>
</gene>
<dbReference type="OrthoDB" id="5525494at2759"/>
<dbReference type="AlphaFoldDB" id="A0A2T9YVG9"/>
<accession>A0A2T9YVG9</accession>
<evidence type="ECO:0000313" key="2">
    <source>
        <dbReference type="Proteomes" id="UP000245383"/>
    </source>
</evidence>
<organism evidence="1 2">
    <name type="scientific">Smittium simulii</name>
    <dbReference type="NCBI Taxonomy" id="133385"/>
    <lineage>
        <taxon>Eukaryota</taxon>
        <taxon>Fungi</taxon>
        <taxon>Fungi incertae sedis</taxon>
        <taxon>Zoopagomycota</taxon>
        <taxon>Kickxellomycotina</taxon>
        <taxon>Harpellomycetes</taxon>
        <taxon>Harpellales</taxon>
        <taxon>Legeriomycetaceae</taxon>
        <taxon>Smittium</taxon>
    </lineage>
</organism>
<dbReference type="EMBL" id="MBFR01000036">
    <property type="protein sequence ID" value="PVU96319.1"/>
    <property type="molecule type" value="Genomic_DNA"/>
</dbReference>
<evidence type="ECO:0000313" key="1">
    <source>
        <dbReference type="EMBL" id="PVU96319.1"/>
    </source>
</evidence>
<dbReference type="Proteomes" id="UP000245383">
    <property type="component" value="Unassembled WGS sequence"/>
</dbReference>
<protein>
    <submittedName>
        <fullName evidence="1">Uncharacterized protein</fullName>
    </submittedName>
</protein>
<sequence>MARIPRFHRGGRGSIPRIGGGSVAQWTRRLTTNQEIPVLIPIGAYGGELFGISEQRNSPVQKASDQALRLIAGVGKNTALNRLRTEYGINTISSKTSYLRERDYIKWPILRT</sequence>
<reference evidence="1 2" key="1">
    <citation type="journal article" date="2018" name="MBio">
        <title>Comparative Genomics Reveals the Core Gene Toolbox for the Fungus-Insect Symbiosis.</title>
        <authorList>
            <person name="Wang Y."/>
            <person name="Stata M."/>
            <person name="Wang W."/>
            <person name="Stajich J.E."/>
            <person name="White M.M."/>
            <person name="Moncalvo J.M."/>
        </authorList>
    </citation>
    <scope>NUCLEOTIDE SEQUENCE [LARGE SCALE GENOMIC DNA]</scope>
    <source>
        <strain evidence="1 2">SWE-8-4</strain>
    </source>
</reference>
<keyword evidence="2" id="KW-1185">Reference proteome</keyword>